<dbReference type="AlphaFoldDB" id="A0A8S0Y217"/>
<sequence>MCRRRSATLYLKASETRGLCAKYSVKEETLNALGWGRLAESRCRYRQRRKLGE</sequence>
<name>A0A8S0Y217_9FIRM</name>
<dbReference type="EMBL" id="CDGJ01000134">
    <property type="protein sequence ID" value="CEJ09593.1"/>
    <property type="molecule type" value="Genomic_DNA"/>
</dbReference>
<reference evidence="2" key="1">
    <citation type="submission" date="2014-11" db="EMBL/GenBank/DDBJ databases">
        <authorList>
            <person name="Hornung B.V."/>
        </authorList>
    </citation>
    <scope>NUCLEOTIDE SEQUENCE</scope>
    <source>
        <strain evidence="2">INE</strain>
    </source>
</reference>
<keyword evidence="3" id="KW-1185">Reference proteome</keyword>
<evidence type="ECO:0000313" key="2">
    <source>
        <dbReference type="EMBL" id="CEJ09593.1"/>
    </source>
</evidence>
<protein>
    <submittedName>
        <fullName evidence="1">Uncharacterized protein</fullName>
    </submittedName>
</protein>
<organism evidence="1">
    <name type="scientific">Acididesulfobacillus acetoxydans</name>
    <dbReference type="NCBI Taxonomy" id="1561005"/>
    <lineage>
        <taxon>Bacteria</taxon>
        <taxon>Bacillati</taxon>
        <taxon>Bacillota</taxon>
        <taxon>Clostridia</taxon>
        <taxon>Eubacteriales</taxon>
        <taxon>Peptococcaceae</taxon>
        <taxon>Acididesulfobacillus</taxon>
    </lineage>
</organism>
<gene>
    <name evidence="1" type="ORF">DEACI_0867</name>
    <name evidence="2" type="ORF">DEACI_4078</name>
</gene>
<accession>A0A8S0Y217</accession>
<dbReference type="EMBL" id="LR746496">
    <property type="protein sequence ID" value="CAA7600215.1"/>
    <property type="molecule type" value="Genomic_DNA"/>
</dbReference>
<evidence type="ECO:0000313" key="1">
    <source>
        <dbReference type="EMBL" id="CAA7600215.1"/>
    </source>
</evidence>
<dbReference type="Proteomes" id="UP000836597">
    <property type="component" value="Chromosome"/>
</dbReference>
<evidence type="ECO:0000313" key="3">
    <source>
        <dbReference type="Proteomes" id="UP001071230"/>
    </source>
</evidence>
<dbReference type="KEGG" id="aacx:DEACI_0867"/>
<reference evidence="1" key="2">
    <citation type="submission" date="2020-01" db="EMBL/GenBank/DDBJ databases">
        <authorList>
            <person name="Hornung B."/>
        </authorList>
    </citation>
    <scope>NUCLEOTIDE SEQUENCE</scope>
    <source>
        <strain evidence="1">PacBioINE</strain>
    </source>
</reference>
<dbReference type="Proteomes" id="UP001071230">
    <property type="component" value="Unassembled WGS sequence"/>
</dbReference>
<proteinExistence type="predicted"/>